<evidence type="ECO:0000313" key="2">
    <source>
        <dbReference type="Proteomes" id="UP001233999"/>
    </source>
</evidence>
<gene>
    <name evidence="1" type="ORF">L9F63_011836</name>
</gene>
<feature type="non-terminal residue" evidence="1">
    <location>
        <position position="57"/>
    </location>
</feature>
<reference evidence="1" key="1">
    <citation type="journal article" date="2023" name="IScience">
        <title>Live-bearing cockroach genome reveals convergent evolutionary mechanisms linked to viviparity in insects and beyond.</title>
        <authorList>
            <person name="Fouks B."/>
            <person name="Harrison M.C."/>
            <person name="Mikhailova A.A."/>
            <person name="Marchal E."/>
            <person name="English S."/>
            <person name="Carruthers M."/>
            <person name="Jennings E.C."/>
            <person name="Chiamaka E.L."/>
            <person name="Frigard R.A."/>
            <person name="Pippel M."/>
            <person name="Attardo G.M."/>
            <person name="Benoit J.B."/>
            <person name="Bornberg-Bauer E."/>
            <person name="Tobe S.S."/>
        </authorList>
    </citation>
    <scope>NUCLEOTIDE SEQUENCE</scope>
    <source>
        <strain evidence="1">Stay&amp;Tobe</strain>
    </source>
</reference>
<dbReference type="Proteomes" id="UP001233999">
    <property type="component" value="Unassembled WGS sequence"/>
</dbReference>
<name>A0AAD8AEM4_DIPPU</name>
<sequence>CSEEYFAYRLEYFQKHDNRFLNICIYGMMRKPVYQNMYIVKHNWNDALFRVVVYYKT</sequence>
<protein>
    <submittedName>
        <fullName evidence="1">Uncharacterized protein</fullName>
    </submittedName>
</protein>
<feature type="non-terminal residue" evidence="1">
    <location>
        <position position="1"/>
    </location>
</feature>
<dbReference type="AlphaFoldDB" id="A0AAD8AEM4"/>
<comment type="caution">
    <text evidence="1">The sequence shown here is derived from an EMBL/GenBank/DDBJ whole genome shotgun (WGS) entry which is preliminary data.</text>
</comment>
<accession>A0AAD8AEM4</accession>
<reference evidence="1" key="2">
    <citation type="submission" date="2023-05" db="EMBL/GenBank/DDBJ databases">
        <authorList>
            <person name="Fouks B."/>
        </authorList>
    </citation>
    <scope>NUCLEOTIDE SEQUENCE</scope>
    <source>
        <strain evidence="1">Stay&amp;Tobe</strain>
        <tissue evidence="1">Testes</tissue>
    </source>
</reference>
<keyword evidence="2" id="KW-1185">Reference proteome</keyword>
<evidence type="ECO:0000313" key="1">
    <source>
        <dbReference type="EMBL" id="KAJ9597315.1"/>
    </source>
</evidence>
<organism evidence="1 2">
    <name type="scientific">Diploptera punctata</name>
    <name type="common">Pacific beetle cockroach</name>
    <dbReference type="NCBI Taxonomy" id="6984"/>
    <lineage>
        <taxon>Eukaryota</taxon>
        <taxon>Metazoa</taxon>
        <taxon>Ecdysozoa</taxon>
        <taxon>Arthropoda</taxon>
        <taxon>Hexapoda</taxon>
        <taxon>Insecta</taxon>
        <taxon>Pterygota</taxon>
        <taxon>Neoptera</taxon>
        <taxon>Polyneoptera</taxon>
        <taxon>Dictyoptera</taxon>
        <taxon>Blattodea</taxon>
        <taxon>Blaberoidea</taxon>
        <taxon>Blaberidae</taxon>
        <taxon>Diplopterinae</taxon>
        <taxon>Diploptera</taxon>
    </lineage>
</organism>
<proteinExistence type="predicted"/>
<dbReference type="EMBL" id="JASPKZ010001618">
    <property type="protein sequence ID" value="KAJ9597315.1"/>
    <property type="molecule type" value="Genomic_DNA"/>
</dbReference>